<evidence type="ECO:0000259" key="3">
    <source>
        <dbReference type="Pfam" id="PF00534"/>
    </source>
</evidence>
<evidence type="ECO:0000313" key="6">
    <source>
        <dbReference type="Proteomes" id="UP000236732"/>
    </source>
</evidence>
<dbReference type="PANTHER" id="PTHR12526">
    <property type="entry name" value="GLYCOSYLTRANSFERASE"/>
    <property type="match status" value="1"/>
</dbReference>
<sequence>MKVAVFSLGPVFPQHVHGGSQRTLISVVRHLADQGHDCDIYCTLRDDNAQSFELAPGARVRPSLRFKQTFPEPYYTAPYHLASIAETLRTAASDSDVFYIHDSELVFSQIYDDVPVVSGVQDFVYPTTLEGVFSFRGRQFIAISEYVKQCMSATLSRLSDKHSTSVQVVPNGFDLSVFRPVDSSRMASELGIRPDWVPILFPHRPDPRKGLFQAISVIAAAREHLPPQIFARLRLLVPRWMDSELVGEESGHEYQTLYREAEKYAIENDLGRLLHVHPWISADRMPEYFSLGRLTLCIGNFVEAFGNVSVESQLCGTPTIVSRVGAQRTVLPDELVAKVDYGDISGCAGLLAALLLDEKSFDTQRFREFVDATYSERATVAGYHEVFADSAAGRRTGTPLTHGGSGYGIPPWCALTAHGYYSDYLHAYAEDRELLSLLSATPDGNLSAKQGIAPDKLTRWEAEGLLMRQRPPGDHPSR</sequence>
<dbReference type="OrthoDB" id="9794575at2"/>
<dbReference type="SUPFAM" id="SSF53756">
    <property type="entry name" value="UDP-Glycosyltransferase/glycogen phosphorylase"/>
    <property type="match status" value="1"/>
</dbReference>
<dbReference type="CDD" id="cd03801">
    <property type="entry name" value="GT4_PimA-like"/>
    <property type="match status" value="1"/>
</dbReference>
<feature type="domain" description="Glycosyltransferase subfamily 4-like N-terminal" evidence="4">
    <location>
        <begin position="18"/>
        <end position="176"/>
    </location>
</feature>
<gene>
    <name evidence="5" type="ORF">SAMN05444920_13292</name>
</gene>
<dbReference type="Pfam" id="PF13439">
    <property type="entry name" value="Glyco_transf_4"/>
    <property type="match status" value="1"/>
</dbReference>
<dbReference type="GO" id="GO:0016757">
    <property type="term" value="F:glycosyltransferase activity"/>
    <property type="evidence" value="ECO:0007669"/>
    <property type="project" value="UniProtKB-KW"/>
</dbReference>
<accession>A0A1H6F0F9</accession>
<evidence type="ECO:0000256" key="2">
    <source>
        <dbReference type="ARBA" id="ARBA00022679"/>
    </source>
</evidence>
<evidence type="ECO:0000313" key="5">
    <source>
        <dbReference type="EMBL" id="SEH03083.1"/>
    </source>
</evidence>
<proteinExistence type="predicted"/>
<dbReference type="InterPro" id="IPR028098">
    <property type="entry name" value="Glyco_trans_4-like_N"/>
</dbReference>
<dbReference type="Gene3D" id="3.40.50.2000">
    <property type="entry name" value="Glycogen Phosphorylase B"/>
    <property type="match status" value="2"/>
</dbReference>
<organism evidence="5 6">
    <name type="scientific">Nonomuraea solani</name>
    <dbReference type="NCBI Taxonomy" id="1144553"/>
    <lineage>
        <taxon>Bacteria</taxon>
        <taxon>Bacillati</taxon>
        <taxon>Actinomycetota</taxon>
        <taxon>Actinomycetes</taxon>
        <taxon>Streptosporangiales</taxon>
        <taxon>Streptosporangiaceae</taxon>
        <taxon>Nonomuraea</taxon>
    </lineage>
</organism>
<keyword evidence="6" id="KW-1185">Reference proteome</keyword>
<reference evidence="5 6" key="1">
    <citation type="submission" date="2016-10" db="EMBL/GenBank/DDBJ databases">
        <authorList>
            <person name="de Groot N.N."/>
        </authorList>
    </citation>
    <scope>NUCLEOTIDE SEQUENCE [LARGE SCALE GENOMIC DNA]</scope>
    <source>
        <strain evidence="5 6">CGMCC 4.7037</strain>
    </source>
</reference>
<name>A0A1H6F0F9_9ACTN</name>
<dbReference type="Pfam" id="PF00534">
    <property type="entry name" value="Glycos_transf_1"/>
    <property type="match status" value="1"/>
</dbReference>
<evidence type="ECO:0000259" key="4">
    <source>
        <dbReference type="Pfam" id="PF13439"/>
    </source>
</evidence>
<feature type="domain" description="Glycosyl transferase family 1" evidence="3">
    <location>
        <begin position="199"/>
        <end position="335"/>
    </location>
</feature>
<dbReference type="AlphaFoldDB" id="A0A1H6F0F9"/>
<dbReference type="EMBL" id="FNVT01000032">
    <property type="protein sequence ID" value="SEH03083.1"/>
    <property type="molecule type" value="Genomic_DNA"/>
</dbReference>
<dbReference type="RefSeq" id="WP_103964095.1">
    <property type="nucleotide sequence ID" value="NZ_FNVT01000032.1"/>
</dbReference>
<dbReference type="Proteomes" id="UP000236732">
    <property type="component" value="Unassembled WGS sequence"/>
</dbReference>
<keyword evidence="2 5" id="KW-0808">Transferase</keyword>
<keyword evidence="1" id="KW-0328">Glycosyltransferase</keyword>
<dbReference type="InterPro" id="IPR001296">
    <property type="entry name" value="Glyco_trans_1"/>
</dbReference>
<evidence type="ECO:0000256" key="1">
    <source>
        <dbReference type="ARBA" id="ARBA00022676"/>
    </source>
</evidence>
<protein>
    <submittedName>
        <fullName evidence="5">Glycosyltransferase involved in cell wall bisynthesis</fullName>
    </submittedName>
</protein>